<dbReference type="InterPro" id="IPR011991">
    <property type="entry name" value="ArsR-like_HTH"/>
</dbReference>
<evidence type="ECO:0000259" key="4">
    <source>
        <dbReference type="PROSITE" id="PS50956"/>
    </source>
</evidence>
<sequence>MAEPLSPIDLKILDQIQQDASLSTTELAEKVGLSQSPCWRRLQRLREEGYIKGQVALLDRKQLGDAIIVFATLKMAALSDKQREDFLRKIEITPEILECHTIFGERDILIKVIAQSLEWYQKFIFKVVLKLPGVIDIVSTVTLSELKHTTAIPVRGFASV</sequence>
<dbReference type="PANTHER" id="PTHR30154:SF34">
    <property type="entry name" value="TRANSCRIPTIONAL REGULATOR AZLB"/>
    <property type="match status" value="1"/>
</dbReference>
<reference evidence="5 6" key="1">
    <citation type="submission" date="2023-07" db="EMBL/GenBank/DDBJ databases">
        <title>Sorghum-associated microbial communities from plants grown in Nebraska, USA.</title>
        <authorList>
            <person name="Schachtman D."/>
        </authorList>
    </citation>
    <scope>NUCLEOTIDE SEQUENCE [LARGE SCALE GENOMIC DNA]</scope>
    <source>
        <strain evidence="5 6">DS1027</strain>
    </source>
</reference>
<evidence type="ECO:0000256" key="3">
    <source>
        <dbReference type="ARBA" id="ARBA00023163"/>
    </source>
</evidence>
<dbReference type="PROSITE" id="PS50956">
    <property type="entry name" value="HTH_ASNC_2"/>
    <property type="match status" value="1"/>
</dbReference>
<dbReference type="Pfam" id="PF01037">
    <property type="entry name" value="AsnC_trans_reg"/>
    <property type="match status" value="1"/>
</dbReference>
<dbReference type="Proteomes" id="UP001184150">
    <property type="component" value="Unassembled WGS sequence"/>
</dbReference>
<dbReference type="RefSeq" id="WP_022678075.1">
    <property type="nucleotide sequence ID" value="NZ_CP140000.1"/>
</dbReference>
<dbReference type="SUPFAM" id="SSF46785">
    <property type="entry name" value="Winged helix' DNA-binding domain"/>
    <property type="match status" value="1"/>
</dbReference>
<feature type="domain" description="HTH asnC-type" evidence="4">
    <location>
        <begin position="5"/>
        <end position="66"/>
    </location>
</feature>
<keyword evidence="6" id="KW-1185">Reference proteome</keyword>
<keyword evidence="3" id="KW-0804">Transcription</keyword>
<dbReference type="EMBL" id="JAVDRD010000011">
    <property type="protein sequence ID" value="MDR6512631.1"/>
    <property type="molecule type" value="Genomic_DNA"/>
</dbReference>
<organism evidence="5 6">
    <name type="scientific">Novosphingobium capsulatum</name>
    <dbReference type="NCBI Taxonomy" id="13688"/>
    <lineage>
        <taxon>Bacteria</taxon>
        <taxon>Pseudomonadati</taxon>
        <taxon>Pseudomonadota</taxon>
        <taxon>Alphaproteobacteria</taxon>
        <taxon>Sphingomonadales</taxon>
        <taxon>Sphingomonadaceae</taxon>
        <taxon>Novosphingobium</taxon>
    </lineage>
</organism>
<dbReference type="CDD" id="cd00090">
    <property type="entry name" value="HTH_ARSR"/>
    <property type="match status" value="1"/>
</dbReference>
<dbReference type="PRINTS" id="PR00033">
    <property type="entry name" value="HTHASNC"/>
</dbReference>
<evidence type="ECO:0000256" key="2">
    <source>
        <dbReference type="ARBA" id="ARBA00023125"/>
    </source>
</evidence>
<keyword evidence="1" id="KW-0805">Transcription regulation</keyword>
<dbReference type="Pfam" id="PF13412">
    <property type="entry name" value="HTH_24"/>
    <property type="match status" value="1"/>
</dbReference>
<dbReference type="InterPro" id="IPR000485">
    <property type="entry name" value="AsnC-type_HTH_dom"/>
</dbReference>
<evidence type="ECO:0000313" key="5">
    <source>
        <dbReference type="EMBL" id="MDR6512631.1"/>
    </source>
</evidence>
<dbReference type="SMART" id="SM00344">
    <property type="entry name" value="HTH_ASNC"/>
    <property type="match status" value="1"/>
</dbReference>
<dbReference type="Gene3D" id="1.10.10.10">
    <property type="entry name" value="Winged helix-like DNA-binding domain superfamily/Winged helix DNA-binding domain"/>
    <property type="match status" value="1"/>
</dbReference>
<name>A0ABU1MRJ7_9SPHN</name>
<comment type="caution">
    <text evidence="5">The sequence shown here is derived from an EMBL/GenBank/DDBJ whole genome shotgun (WGS) entry which is preliminary data.</text>
</comment>
<evidence type="ECO:0000256" key="1">
    <source>
        <dbReference type="ARBA" id="ARBA00023015"/>
    </source>
</evidence>
<dbReference type="PANTHER" id="PTHR30154">
    <property type="entry name" value="LEUCINE-RESPONSIVE REGULATORY PROTEIN"/>
    <property type="match status" value="1"/>
</dbReference>
<dbReference type="InterPro" id="IPR019888">
    <property type="entry name" value="Tscrpt_reg_AsnC-like"/>
</dbReference>
<dbReference type="InterPro" id="IPR036390">
    <property type="entry name" value="WH_DNA-bd_sf"/>
</dbReference>
<proteinExistence type="predicted"/>
<dbReference type="InterPro" id="IPR036388">
    <property type="entry name" value="WH-like_DNA-bd_sf"/>
</dbReference>
<dbReference type="InterPro" id="IPR019885">
    <property type="entry name" value="Tscrpt_reg_HTH_AsnC-type_CS"/>
</dbReference>
<accession>A0ABU1MRJ7</accession>
<keyword evidence="2" id="KW-0238">DNA-binding</keyword>
<protein>
    <submittedName>
        <fullName evidence="5">Lrp/AsnC family transcriptional regulator</fullName>
    </submittedName>
</protein>
<dbReference type="Gene3D" id="3.30.70.920">
    <property type="match status" value="1"/>
</dbReference>
<evidence type="ECO:0000313" key="6">
    <source>
        <dbReference type="Proteomes" id="UP001184150"/>
    </source>
</evidence>
<dbReference type="InterPro" id="IPR019887">
    <property type="entry name" value="Tscrpt_reg_AsnC/Lrp_C"/>
</dbReference>
<gene>
    <name evidence="5" type="ORF">J2792_003516</name>
</gene>
<dbReference type="PROSITE" id="PS00519">
    <property type="entry name" value="HTH_ASNC_1"/>
    <property type="match status" value="1"/>
</dbReference>